<gene>
    <name evidence="1" type="ORF">HNP86_001339</name>
</gene>
<dbReference type="EMBL" id="JACDUH010000001">
    <property type="protein sequence ID" value="MBA2851208.1"/>
    <property type="molecule type" value="Genomic_DNA"/>
</dbReference>
<comment type="caution">
    <text evidence="1">The sequence shown here is derived from an EMBL/GenBank/DDBJ whole genome shotgun (WGS) entry which is preliminary data.</text>
</comment>
<name>A0A7J9NU56_METMI</name>
<organism evidence="1 2">
    <name type="scientific">Methanococcus maripaludis</name>
    <name type="common">Methanococcus deltae</name>
    <dbReference type="NCBI Taxonomy" id="39152"/>
    <lineage>
        <taxon>Archaea</taxon>
        <taxon>Methanobacteriati</taxon>
        <taxon>Methanobacteriota</taxon>
        <taxon>Methanomada group</taxon>
        <taxon>Methanococci</taxon>
        <taxon>Methanococcales</taxon>
        <taxon>Methanococcaceae</taxon>
        <taxon>Methanococcus</taxon>
    </lineage>
</organism>
<dbReference type="RefSeq" id="WP_181501088.1">
    <property type="nucleotide sequence ID" value="NZ_JACDUH010000001.1"/>
</dbReference>
<dbReference type="AlphaFoldDB" id="A0A7J9NU56"/>
<accession>A0A7J9NU56</accession>
<sequence>MNNAKFPAKLIEIESFRDDRGHLFEQFIIVEAETGEQFWIQDLLLYCDNEMKGKIIEIDFSVSQSFSGDNLVKQDNKEKKIVVKKMYSGNKYSLDYPTFYGEIVGRMDDPSELIVDVGSGTISVSINKKEVDNFLIGDYIKIRSSLVQF</sequence>
<protein>
    <submittedName>
        <fullName evidence="1">Uncharacterized protein</fullName>
    </submittedName>
</protein>
<proteinExistence type="predicted"/>
<evidence type="ECO:0000313" key="1">
    <source>
        <dbReference type="EMBL" id="MBA2851208.1"/>
    </source>
</evidence>
<evidence type="ECO:0000313" key="2">
    <source>
        <dbReference type="Proteomes" id="UP000564425"/>
    </source>
</evidence>
<reference evidence="1 2" key="1">
    <citation type="submission" date="2020-07" db="EMBL/GenBank/DDBJ databases">
        <title>Genomic Encyclopedia of Type Strains, Phase IV (KMG-V): Genome sequencing to study the core and pangenomes of soil and plant-associated prokaryotes.</title>
        <authorList>
            <person name="Whitman W."/>
        </authorList>
    </citation>
    <scope>NUCLEOTIDE SEQUENCE [LARGE SCALE GENOMIC DNA]</scope>
    <source>
        <strain evidence="1 2">A1</strain>
    </source>
</reference>
<dbReference type="Proteomes" id="UP000564425">
    <property type="component" value="Unassembled WGS sequence"/>
</dbReference>